<sequence length="187" mass="21223">MSGQITRRTVIEPDAFNDETMRLPPNYYYGSDGPRTPAFFGTTAETVEAKHLHNAGTQAVGKQVFYRCIYCQHDPRLQSLMPSRGLHPRELMQIDHIVPFSIIQSHVTAYYTEDDYRQLALQGFVPNPDFGMATGWNNTDPLQLALLYNDIDNLHLSCTAHNQEKGNTLDYLGLSAQFLRQSVYPNP</sequence>
<evidence type="ECO:0008006" key="3">
    <source>
        <dbReference type="Google" id="ProtNLM"/>
    </source>
</evidence>
<keyword evidence="2" id="KW-1185">Reference proteome</keyword>
<comment type="caution">
    <text evidence="1">The sequence shown here is derived from an EMBL/GenBank/DDBJ whole genome shotgun (WGS) entry which is preliminary data.</text>
</comment>
<organism evidence="1 2">
    <name type="scientific">Limnobacter humi</name>
    <dbReference type="NCBI Taxonomy" id="1778671"/>
    <lineage>
        <taxon>Bacteria</taxon>
        <taxon>Pseudomonadati</taxon>
        <taxon>Pseudomonadota</taxon>
        <taxon>Betaproteobacteria</taxon>
        <taxon>Burkholderiales</taxon>
        <taxon>Burkholderiaceae</taxon>
        <taxon>Limnobacter</taxon>
    </lineage>
</organism>
<gene>
    <name evidence="1" type="ORF">NQT62_12305</name>
</gene>
<reference evidence="1 2" key="1">
    <citation type="submission" date="2022-07" db="EMBL/GenBank/DDBJ databases">
        <authorList>
            <person name="Xamxidin M."/>
            <person name="Wu M."/>
        </authorList>
    </citation>
    <scope>NUCLEOTIDE SEQUENCE [LARGE SCALE GENOMIC DNA]</scope>
    <source>
        <strain evidence="1 2">NBRC 111650</strain>
    </source>
</reference>
<dbReference type="RefSeq" id="WP_256765016.1">
    <property type="nucleotide sequence ID" value="NZ_JANIGO010000004.1"/>
</dbReference>
<proteinExistence type="predicted"/>
<dbReference type="Proteomes" id="UP001204142">
    <property type="component" value="Unassembled WGS sequence"/>
</dbReference>
<dbReference type="EMBL" id="JANIGO010000004">
    <property type="protein sequence ID" value="MCQ8897217.1"/>
    <property type="molecule type" value="Genomic_DNA"/>
</dbReference>
<evidence type="ECO:0000313" key="1">
    <source>
        <dbReference type="EMBL" id="MCQ8897217.1"/>
    </source>
</evidence>
<name>A0ABT1WK78_9BURK</name>
<evidence type="ECO:0000313" key="2">
    <source>
        <dbReference type="Proteomes" id="UP001204142"/>
    </source>
</evidence>
<accession>A0ABT1WK78</accession>
<protein>
    <recommendedName>
        <fullName evidence="3">HNH endonuclease</fullName>
    </recommendedName>
</protein>